<dbReference type="InterPro" id="IPR036271">
    <property type="entry name" value="Tet_transcr_reg_TetR-rel_C_sf"/>
</dbReference>
<protein>
    <submittedName>
        <fullName evidence="6">TetR/AcrR family transcriptional regulator</fullName>
    </submittedName>
</protein>
<dbReference type="Pfam" id="PF00440">
    <property type="entry name" value="TetR_N"/>
    <property type="match status" value="1"/>
</dbReference>
<dbReference type="SUPFAM" id="SSF48498">
    <property type="entry name" value="Tetracyclin repressor-like, C-terminal domain"/>
    <property type="match status" value="1"/>
</dbReference>
<comment type="caution">
    <text evidence="6">The sequence shown here is derived from an EMBL/GenBank/DDBJ whole genome shotgun (WGS) entry which is preliminary data.</text>
</comment>
<dbReference type="PRINTS" id="PR00455">
    <property type="entry name" value="HTHTETR"/>
</dbReference>
<sequence length="190" mass="21524">MNYKHNKEKVVKKGMELFWVKGFHNLGINEICKETGMTKGAFYNSFESKESFLLTTINAYGELIVNHIHNQLNNSSLKAFDKLIELYTNMLTSQIENNYKGCFVNNIMSEMGSLNSSVAELSAQQFNNFLIVLEPTVKEAQLNGDLSNSINSDKLTEIIHTTFFGFLTRSKSTKDSGHLLMTSFLNSLKK</sequence>
<evidence type="ECO:0000256" key="4">
    <source>
        <dbReference type="PROSITE-ProRule" id="PRU00335"/>
    </source>
</evidence>
<dbReference type="Proteomes" id="UP001176883">
    <property type="component" value="Unassembled WGS sequence"/>
</dbReference>
<evidence type="ECO:0000256" key="2">
    <source>
        <dbReference type="ARBA" id="ARBA00023125"/>
    </source>
</evidence>
<feature type="domain" description="HTH tetR-type" evidence="5">
    <location>
        <begin position="4"/>
        <end position="64"/>
    </location>
</feature>
<dbReference type="PANTHER" id="PTHR47506">
    <property type="entry name" value="TRANSCRIPTIONAL REGULATORY PROTEIN"/>
    <property type="match status" value="1"/>
</dbReference>
<reference evidence="6" key="1">
    <citation type="submission" date="2023-07" db="EMBL/GenBank/DDBJ databases">
        <title>Two novel species in the genus Flavivirga.</title>
        <authorList>
            <person name="Kwon K."/>
        </authorList>
    </citation>
    <scope>NUCLEOTIDE SEQUENCE</scope>
    <source>
        <strain evidence="6">KCTC 52353</strain>
    </source>
</reference>
<gene>
    <name evidence="6" type="ORF">Q4Q35_08115</name>
</gene>
<organism evidence="6 7">
    <name type="scientific">Flavivirga aquimarina</name>
    <dbReference type="NCBI Taxonomy" id="2027862"/>
    <lineage>
        <taxon>Bacteria</taxon>
        <taxon>Pseudomonadati</taxon>
        <taxon>Bacteroidota</taxon>
        <taxon>Flavobacteriia</taxon>
        <taxon>Flavobacteriales</taxon>
        <taxon>Flavobacteriaceae</taxon>
        <taxon>Flavivirga</taxon>
    </lineage>
</organism>
<accession>A0ABT8W9F2</accession>
<evidence type="ECO:0000313" key="6">
    <source>
        <dbReference type="EMBL" id="MDO5969769.1"/>
    </source>
</evidence>
<keyword evidence="1" id="KW-0805">Transcription regulation</keyword>
<dbReference type="InterPro" id="IPR001647">
    <property type="entry name" value="HTH_TetR"/>
</dbReference>
<keyword evidence="2 4" id="KW-0238">DNA-binding</keyword>
<dbReference type="Gene3D" id="1.10.357.10">
    <property type="entry name" value="Tetracycline Repressor, domain 2"/>
    <property type="match status" value="1"/>
</dbReference>
<dbReference type="InterPro" id="IPR011075">
    <property type="entry name" value="TetR_C"/>
</dbReference>
<dbReference type="Pfam" id="PF16925">
    <property type="entry name" value="TetR_C_13"/>
    <property type="match status" value="1"/>
</dbReference>
<dbReference type="EMBL" id="JAUOEK010000089">
    <property type="protein sequence ID" value="MDO5969769.1"/>
    <property type="molecule type" value="Genomic_DNA"/>
</dbReference>
<dbReference type="InterPro" id="IPR009057">
    <property type="entry name" value="Homeodomain-like_sf"/>
</dbReference>
<evidence type="ECO:0000256" key="3">
    <source>
        <dbReference type="ARBA" id="ARBA00023163"/>
    </source>
</evidence>
<keyword evidence="7" id="KW-1185">Reference proteome</keyword>
<dbReference type="SUPFAM" id="SSF46689">
    <property type="entry name" value="Homeodomain-like"/>
    <property type="match status" value="1"/>
</dbReference>
<dbReference type="RefSeq" id="WP_303277462.1">
    <property type="nucleotide sequence ID" value="NZ_JAUOEK010000089.1"/>
</dbReference>
<name>A0ABT8W9F2_9FLAO</name>
<dbReference type="PANTHER" id="PTHR47506:SF6">
    <property type="entry name" value="HTH-TYPE TRANSCRIPTIONAL REPRESSOR NEMR"/>
    <property type="match status" value="1"/>
</dbReference>
<feature type="DNA-binding region" description="H-T-H motif" evidence="4">
    <location>
        <begin position="27"/>
        <end position="46"/>
    </location>
</feature>
<dbReference type="PROSITE" id="PS50977">
    <property type="entry name" value="HTH_TETR_2"/>
    <property type="match status" value="1"/>
</dbReference>
<keyword evidence="3" id="KW-0804">Transcription</keyword>
<evidence type="ECO:0000259" key="5">
    <source>
        <dbReference type="PROSITE" id="PS50977"/>
    </source>
</evidence>
<evidence type="ECO:0000313" key="7">
    <source>
        <dbReference type="Proteomes" id="UP001176883"/>
    </source>
</evidence>
<evidence type="ECO:0000256" key="1">
    <source>
        <dbReference type="ARBA" id="ARBA00023015"/>
    </source>
</evidence>
<proteinExistence type="predicted"/>